<dbReference type="InParanoid" id="A0A067N2K7"/>
<evidence type="ECO:0000313" key="2">
    <source>
        <dbReference type="Proteomes" id="UP000027195"/>
    </source>
</evidence>
<name>A0A067N2K7_BOTB1</name>
<dbReference type="AlphaFoldDB" id="A0A067N2K7"/>
<dbReference type="EMBL" id="KL198022">
    <property type="protein sequence ID" value="KDQ18006.1"/>
    <property type="molecule type" value="Genomic_DNA"/>
</dbReference>
<accession>A0A067N2K7</accession>
<proteinExistence type="predicted"/>
<evidence type="ECO:0000313" key="1">
    <source>
        <dbReference type="EMBL" id="KDQ18006.1"/>
    </source>
</evidence>
<keyword evidence="2" id="KW-1185">Reference proteome</keyword>
<reference evidence="2" key="1">
    <citation type="journal article" date="2014" name="Proc. Natl. Acad. Sci. U.S.A.">
        <title>Extensive sampling of basidiomycete genomes demonstrates inadequacy of the white-rot/brown-rot paradigm for wood decay fungi.</title>
        <authorList>
            <person name="Riley R."/>
            <person name="Salamov A.A."/>
            <person name="Brown D.W."/>
            <person name="Nagy L.G."/>
            <person name="Floudas D."/>
            <person name="Held B.W."/>
            <person name="Levasseur A."/>
            <person name="Lombard V."/>
            <person name="Morin E."/>
            <person name="Otillar R."/>
            <person name="Lindquist E.A."/>
            <person name="Sun H."/>
            <person name="LaButti K.M."/>
            <person name="Schmutz J."/>
            <person name="Jabbour D."/>
            <person name="Luo H."/>
            <person name="Baker S.E."/>
            <person name="Pisabarro A.G."/>
            <person name="Walton J.D."/>
            <person name="Blanchette R.A."/>
            <person name="Henrissat B."/>
            <person name="Martin F."/>
            <person name="Cullen D."/>
            <person name="Hibbett D.S."/>
            <person name="Grigoriev I.V."/>
        </authorList>
    </citation>
    <scope>NUCLEOTIDE SEQUENCE [LARGE SCALE GENOMIC DNA]</scope>
    <source>
        <strain evidence="2">FD-172 SS1</strain>
    </source>
</reference>
<gene>
    <name evidence="1" type="ORF">BOTBODRAFT_546327</name>
</gene>
<dbReference type="Proteomes" id="UP000027195">
    <property type="component" value="Unassembled WGS sequence"/>
</dbReference>
<protein>
    <submittedName>
        <fullName evidence="1">Uncharacterized protein</fullName>
    </submittedName>
</protein>
<organism evidence="1 2">
    <name type="scientific">Botryobasidium botryosum (strain FD-172 SS1)</name>
    <dbReference type="NCBI Taxonomy" id="930990"/>
    <lineage>
        <taxon>Eukaryota</taxon>
        <taxon>Fungi</taxon>
        <taxon>Dikarya</taxon>
        <taxon>Basidiomycota</taxon>
        <taxon>Agaricomycotina</taxon>
        <taxon>Agaricomycetes</taxon>
        <taxon>Cantharellales</taxon>
        <taxon>Botryobasidiaceae</taxon>
        <taxon>Botryobasidium</taxon>
    </lineage>
</organism>
<dbReference type="HOGENOM" id="CLU_2209596_0_0_1"/>
<sequence length="107" mass="11958">MRTCKLEIQRATLPYAILLFIIYSEFALRNTTRDSALLCPTGRASSGDGQQFALETSWLACINHFHRFPGMQCGSLGTLARTCSINLATSESRKCLAVKTDRHFLSR</sequence>